<feature type="signal peptide" evidence="1">
    <location>
        <begin position="1"/>
        <end position="28"/>
    </location>
</feature>
<dbReference type="RefSeq" id="WP_128221947.1">
    <property type="nucleotide sequence ID" value="NZ_CP034929.1"/>
</dbReference>
<feature type="chain" id="PRO_5046990082" description="Peptidase inhibitor family I36" evidence="1">
    <location>
        <begin position="29"/>
        <end position="147"/>
    </location>
</feature>
<organism evidence="2 3">
    <name type="scientific">Nocardioides yefusunii</name>
    <dbReference type="NCBI Taxonomy" id="2500546"/>
    <lineage>
        <taxon>Bacteria</taxon>
        <taxon>Bacillati</taxon>
        <taxon>Actinomycetota</taxon>
        <taxon>Actinomycetes</taxon>
        <taxon>Propionibacteriales</taxon>
        <taxon>Nocardioidaceae</taxon>
        <taxon>Nocardioides</taxon>
    </lineage>
</organism>
<dbReference type="EMBL" id="JBHSQI010000009">
    <property type="protein sequence ID" value="MFC6154965.1"/>
    <property type="molecule type" value="Genomic_DNA"/>
</dbReference>
<proteinExistence type="predicted"/>
<evidence type="ECO:0008006" key="4">
    <source>
        <dbReference type="Google" id="ProtNLM"/>
    </source>
</evidence>
<keyword evidence="1" id="KW-0732">Signal</keyword>
<evidence type="ECO:0000256" key="1">
    <source>
        <dbReference type="SAM" id="SignalP"/>
    </source>
</evidence>
<gene>
    <name evidence="2" type="ORF">ACFPWU_14960</name>
</gene>
<sequence>MSHKKITAAVGVALGMLAIAGVPQSAHALSGNQTLHPDTGASGTSLNIGTIWQNANQGGYWIKFKGGAQCTASYANLDYTERSLAEEDFDNRASSIADYNSCDTALFQYANFLGDRSGGADGWFDAGDSGNYNLSAWNDKASSIQWT</sequence>
<name>A0ABW1R326_9ACTN</name>
<evidence type="ECO:0000313" key="2">
    <source>
        <dbReference type="EMBL" id="MFC6154965.1"/>
    </source>
</evidence>
<evidence type="ECO:0000313" key="3">
    <source>
        <dbReference type="Proteomes" id="UP001596098"/>
    </source>
</evidence>
<keyword evidence="3" id="KW-1185">Reference proteome</keyword>
<reference evidence="3" key="1">
    <citation type="journal article" date="2019" name="Int. J. Syst. Evol. Microbiol.">
        <title>The Global Catalogue of Microorganisms (GCM) 10K type strain sequencing project: providing services to taxonomists for standard genome sequencing and annotation.</title>
        <authorList>
            <consortium name="The Broad Institute Genomics Platform"/>
            <consortium name="The Broad Institute Genome Sequencing Center for Infectious Disease"/>
            <person name="Wu L."/>
            <person name="Ma J."/>
        </authorList>
    </citation>
    <scope>NUCLEOTIDE SEQUENCE [LARGE SCALE GENOMIC DNA]</scope>
    <source>
        <strain evidence="3">DFY28</strain>
    </source>
</reference>
<dbReference type="Gene3D" id="2.60.20.10">
    <property type="entry name" value="Crystallins"/>
    <property type="match status" value="1"/>
</dbReference>
<protein>
    <recommendedName>
        <fullName evidence="4">Peptidase inhibitor family I36</fullName>
    </recommendedName>
</protein>
<accession>A0ABW1R326</accession>
<comment type="caution">
    <text evidence="2">The sequence shown here is derived from an EMBL/GenBank/DDBJ whole genome shotgun (WGS) entry which is preliminary data.</text>
</comment>
<dbReference type="Proteomes" id="UP001596098">
    <property type="component" value="Unassembled WGS sequence"/>
</dbReference>